<dbReference type="InterPro" id="IPR027417">
    <property type="entry name" value="P-loop_NTPase"/>
</dbReference>
<dbReference type="Gene3D" id="3.40.50.300">
    <property type="entry name" value="P-loop containing nucleotide triphosphate hydrolases"/>
    <property type="match status" value="1"/>
</dbReference>
<keyword evidence="10" id="KW-0542">Nucleomorph</keyword>
<dbReference type="InterPro" id="IPR000795">
    <property type="entry name" value="T_Tr_GTP-bd_dom"/>
</dbReference>
<dbReference type="GO" id="GO:0005829">
    <property type="term" value="C:cytosol"/>
    <property type="evidence" value="ECO:0007669"/>
    <property type="project" value="TreeGrafter"/>
</dbReference>
<dbReference type="CDD" id="cd03688">
    <property type="entry name" value="eIF2_gamma_II"/>
    <property type="match status" value="1"/>
</dbReference>
<geneLocation type="nucleomorph" evidence="10"/>
<evidence type="ECO:0000256" key="5">
    <source>
        <dbReference type="ARBA" id="ARBA00022801"/>
    </source>
</evidence>
<dbReference type="GO" id="GO:0003743">
    <property type="term" value="F:translation initiation factor activity"/>
    <property type="evidence" value="ECO:0007669"/>
    <property type="project" value="UniProtKB-KW"/>
</dbReference>
<proteinExistence type="inferred from homology"/>
<dbReference type="InterPro" id="IPR050543">
    <property type="entry name" value="eIF2G"/>
</dbReference>
<dbReference type="FunFam" id="2.40.30.10:FF:000075">
    <property type="entry name" value="Translation initiation factor 2 subunit gamma"/>
    <property type="match status" value="1"/>
</dbReference>
<dbReference type="GO" id="GO:0001731">
    <property type="term" value="P:formation of translation preinitiation complex"/>
    <property type="evidence" value="ECO:0007669"/>
    <property type="project" value="TreeGrafter"/>
</dbReference>
<dbReference type="InterPro" id="IPR044127">
    <property type="entry name" value="eIF2g_dom_2"/>
</dbReference>
<evidence type="ECO:0000256" key="6">
    <source>
        <dbReference type="ARBA" id="ARBA00022917"/>
    </source>
</evidence>
<dbReference type="GO" id="GO:0005525">
    <property type="term" value="F:GTP binding"/>
    <property type="evidence" value="ECO:0007669"/>
    <property type="project" value="UniProtKB-KW"/>
</dbReference>
<dbReference type="CDD" id="cd15490">
    <property type="entry name" value="eIF2_gamma_III"/>
    <property type="match status" value="1"/>
</dbReference>
<dbReference type="NCBIfam" id="NF003077">
    <property type="entry name" value="PRK04000.1"/>
    <property type="match status" value="1"/>
</dbReference>
<dbReference type="InterPro" id="IPR044128">
    <property type="entry name" value="eIF2g_GTP-bd"/>
</dbReference>
<dbReference type="GO" id="GO:0003924">
    <property type="term" value="F:GTPase activity"/>
    <property type="evidence" value="ECO:0007669"/>
    <property type="project" value="InterPro"/>
</dbReference>
<protein>
    <recommendedName>
        <fullName evidence="2">protein-synthesizing GTPase</fullName>
        <ecNumber evidence="2">3.6.5.3</ecNumber>
    </recommendedName>
</protein>
<dbReference type="EMBL" id="CP000883">
    <property type="protein sequence ID" value="ABW98204.1"/>
    <property type="molecule type" value="Genomic_DNA"/>
</dbReference>
<dbReference type="InterPro" id="IPR009001">
    <property type="entry name" value="Transl_elong_EF1A/Init_IF2_C"/>
</dbReference>
<dbReference type="CDD" id="cd01888">
    <property type="entry name" value="eIF2_gamma"/>
    <property type="match status" value="1"/>
</dbReference>
<dbReference type="Pfam" id="PF00009">
    <property type="entry name" value="GTP_EFTU"/>
    <property type="match status" value="1"/>
</dbReference>
<dbReference type="AlphaFoldDB" id="A9BL21"/>
<evidence type="ECO:0000256" key="1">
    <source>
        <dbReference type="ARBA" id="ARBA00007249"/>
    </source>
</evidence>
<evidence type="ECO:0000313" key="11">
    <source>
        <dbReference type="Proteomes" id="UP000243127"/>
    </source>
</evidence>
<evidence type="ECO:0000256" key="7">
    <source>
        <dbReference type="ARBA" id="ARBA00023134"/>
    </source>
</evidence>
<sequence>MFKKAIIHQAIMNLGTIGHVAHGKSTLVKALTGVQTVRFKNELERNITIKLGYANSKIYKCKNVHCPGPGCFKSTGSKRKSTPFCDQCHSDMILLKHFSFIDCPGHEILMATMLNGTSIMDGALLIIGVNETCPQPQTSEHLAAVKIMNLKNILILQNKVDLVSKAKALLNYQEIKKFIQKSYLENSVIIPISAQRKVNIEILMEFLVRLITFPSRFFRKSPFLLIVRSFDINKPGCKIDFLQGGVLGGTIIKGILCIGEKIEIRPGITTKTKKGEIICQPIKTLICSLSAEKNPLKYAIPGGLIGIGTKIDPTLTQGDRLSGQILGHKNSLPGVFVNIFVFYKLFKRLLGISKSNQSIHLIQLNEILMINIGNSSAGGKVLKKKENIIEICLTNPICCNLGDRIALSRRIEKHWRLIGWGIIKKGKKFCLPT</sequence>
<dbReference type="SUPFAM" id="SSF50465">
    <property type="entry name" value="EF-Tu/eEF-1alpha/eIF2-gamma C-terminal domain"/>
    <property type="match status" value="1"/>
</dbReference>
<dbReference type="Gene3D" id="2.40.30.10">
    <property type="entry name" value="Translation factors"/>
    <property type="match status" value="2"/>
</dbReference>
<dbReference type="GO" id="GO:0000049">
    <property type="term" value="F:tRNA binding"/>
    <property type="evidence" value="ECO:0007669"/>
    <property type="project" value="InterPro"/>
</dbReference>
<evidence type="ECO:0000313" key="10">
    <source>
        <dbReference type="EMBL" id="ABW98204.1"/>
    </source>
</evidence>
<dbReference type="Proteomes" id="UP000243127">
    <property type="component" value="Nucleomorph 3"/>
</dbReference>
<dbReference type="RefSeq" id="XP_001712529.1">
    <property type="nucleotide sequence ID" value="XM_001712477.1"/>
</dbReference>
<name>A9BL21_HEMAN</name>
<reference evidence="10 11" key="1">
    <citation type="journal article" date="2007" name="Proc. Natl. Acad. Sci. U.S.A.">
        <title>Nucleomorph genome of Hemiselmis andersenii reveals complete intron loss and compaction as a driver of protein structure and function.</title>
        <authorList>
            <person name="Lane C.E."/>
            <person name="van den Heuvel K."/>
            <person name="Kozera C."/>
            <person name="Curtis B.A."/>
            <person name="Parsons B.J."/>
            <person name="Bowman S."/>
            <person name="Archibald J.M."/>
        </authorList>
    </citation>
    <scope>NUCLEOTIDE SEQUENCE [LARGE SCALE GENOMIC DNA]</scope>
    <source>
        <strain evidence="10 11">CCMP644</strain>
    </source>
</reference>
<keyword evidence="3" id="KW-0396">Initiation factor</keyword>
<keyword evidence="7" id="KW-0342">GTP-binding</keyword>
<accession>A9BL21</accession>
<keyword evidence="5" id="KW-0378">Hydrolase</keyword>
<comment type="catalytic activity">
    <reaction evidence="8">
        <text>GTP + H2O = GDP + phosphate + H(+)</text>
        <dbReference type="Rhea" id="RHEA:19669"/>
        <dbReference type="ChEBI" id="CHEBI:15377"/>
        <dbReference type="ChEBI" id="CHEBI:15378"/>
        <dbReference type="ChEBI" id="CHEBI:37565"/>
        <dbReference type="ChEBI" id="CHEBI:43474"/>
        <dbReference type="ChEBI" id="CHEBI:58189"/>
        <dbReference type="EC" id="3.6.5.3"/>
    </reaction>
</comment>
<dbReference type="PROSITE" id="PS51722">
    <property type="entry name" value="G_TR_2"/>
    <property type="match status" value="1"/>
</dbReference>
<gene>
    <name evidence="10" type="ORF">HAN_3g394</name>
</gene>
<evidence type="ECO:0000256" key="4">
    <source>
        <dbReference type="ARBA" id="ARBA00022741"/>
    </source>
</evidence>
<dbReference type="GeneID" id="5739454"/>
<organism evidence="10 11">
    <name type="scientific">Hemiselmis andersenii</name>
    <name type="common">Cryptophyte alga</name>
    <dbReference type="NCBI Taxonomy" id="464988"/>
    <lineage>
        <taxon>Eukaryota</taxon>
        <taxon>Cryptophyceae</taxon>
        <taxon>Cryptomonadales</taxon>
        <taxon>Hemiselmidaceae</taxon>
        <taxon>Hemiselmis</taxon>
    </lineage>
</organism>
<dbReference type="Pfam" id="PF09173">
    <property type="entry name" value="eIF2_C"/>
    <property type="match status" value="1"/>
</dbReference>
<evidence type="ECO:0000256" key="8">
    <source>
        <dbReference type="ARBA" id="ARBA00048107"/>
    </source>
</evidence>
<dbReference type="InterPro" id="IPR015256">
    <property type="entry name" value="eIF2g_C"/>
</dbReference>
<dbReference type="InterPro" id="IPR009000">
    <property type="entry name" value="Transl_B-barrel_sf"/>
</dbReference>
<dbReference type="EC" id="3.6.5.3" evidence="2"/>
<evidence type="ECO:0000256" key="3">
    <source>
        <dbReference type="ARBA" id="ARBA00022540"/>
    </source>
</evidence>
<evidence type="ECO:0000256" key="2">
    <source>
        <dbReference type="ARBA" id="ARBA00011986"/>
    </source>
</evidence>
<dbReference type="SUPFAM" id="SSF50447">
    <property type="entry name" value="Translation proteins"/>
    <property type="match status" value="1"/>
</dbReference>
<keyword evidence="6" id="KW-0648">Protein biosynthesis</keyword>
<keyword evidence="4" id="KW-0547">Nucleotide-binding</keyword>
<evidence type="ECO:0000259" key="9">
    <source>
        <dbReference type="PROSITE" id="PS51722"/>
    </source>
</evidence>
<dbReference type="PANTHER" id="PTHR42854:SF3">
    <property type="entry name" value="EUKARYOTIC TRANSLATION INITIATION FACTOR 2 SUBUNIT 3-RELATED"/>
    <property type="match status" value="1"/>
</dbReference>
<feature type="domain" description="Tr-type G" evidence="9">
    <location>
        <begin position="9"/>
        <end position="215"/>
    </location>
</feature>
<dbReference type="SUPFAM" id="SSF52540">
    <property type="entry name" value="P-loop containing nucleoside triphosphate hydrolases"/>
    <property type="match status" value="1"/>
</dbReference>
<dbReference type="FunFam" id="2.40.30.10:FF:000009">
    <property type="entry name" value="Eukaryotic translation initiation factor 2 subunit gamma"/>
    <property type="match status" value="1"/>
</dbReference>
<comment type="similarity">
    <text evidence="1">Belongs to the TRAFAC class translation factor GTPase superfamily. Classic translation factor GTPase family. EF-Tu/EF-1A subfamily.</text>
</comment>
<dbReference type="PRINTS" id="PR00315">
    <property type="entry name" value="ELONGATNFCT"/>
</dbReference>
<dbReference type="FunFam" id="3.40.50.300:FF:000065">
    <property type="entry name" value="Eukaryotic translation initiation factor 2 subunit gamma"/>
    <property type="match status" value="1"/>
</dbReference>
<dbReference type="PANTHER" id="PTHR42854">
    <property type="entry name" value="EUKARYOTIC TRANSLATION INITIATION FACTOR 2 SUBUNIT 3 FAMILY MEMBER"/>
    <property type="match status" value="1"/>
</dbReference>